<dbReference type="PANTHER" id="PTHR30469">
    <property type="entry name" value="MULTIDRUG RESISTANCE PROTEIN MDTA"/>
    <property type="match status" value="1"/>
</dbReference>
<dbReference type="Gene3D" id="2.40.420.20">
    <property type="match status" value="1"/>
</dbReference>
<feature type="transmembrane region" description="Helical" evidence="3">
    <location>
        <begin position="23"/>
        <end position="42"/>
    </location>
</feature>
<dbReference type="RefSeq" id="WP_144333686.1">
    <property type="nucleotide sequence ID" value="NZ_VLPL01000006.1"/>
</dbReference>
<dbReference type="Proteomes" id="UP000316008">
    <property type="component" value="Unassembled WGS sequence"/>
</dbReference>
<dbReference type="InterPro" id="IPR058625">
    <property type="entry name" value="MdtA-like_BSH"/>
</dbReference>
<feature type="domain" description="YknX-like C-terminal permuted SH3-like" evidence="5">
    <location>
        <begin position="301"/>
        <end position="369"/>
    </location>
</feature>
<accession>A0A556MQB0</accession>
<dbReference type="GO" id="GO:1990281">
    <property type="term" value="C:efflux pump complex"/>
    <property type="evidence" value="ECO:0007669"/>
    <property type="project" value="TreeGrafter"/>
</dbReference>
<keyword evidence="3" id="KW-0812">Transmembrane</keyword>
<dbReference type="GO" id="GO:0015562">
    <property type="term" value="F:efflux transmembrane transporter activity"/>
    <property type="evidence" value="ECO:0007669"/>
    <property type="project" value="TreeGrafter"/>
</dbReference>
<dbReference type="Pfam" id="PF25917">
    <property type="entry name" value="BSH_RND"/>
    <property type="match status" value="1"/>
</dbReference>
<gene>
    <name evidence="6" type="ORF">FO442_13275</name>
</gene>
<dbReference type="InterPro" id="IPR006143">
    <property type="entry name" value="RND_pump_MFP"/>
</dbReference>
<dbReference type="Gene3D" id="2.40.30.170">
    <property type="match status" value="1"/>
</dbReference>
<keyword evidence="2" id="KW-0175">Coiled coil</keyword>
<evidence type="ECO:0000259" key="5">
    <source>
        <dbReference type="Pfam" id="PF25989"/>
    </source>
</evidence>
<keyword evidence="3" id="KW-0472">Membrane</keyword>
<feature type="domain" description="Multidrug resistance protein MdtA-like barrel-sandwich hybrid" evidence="4">
    <location>
        <begin position="94"/>
        <end position="215"/>
    </location>
</feature>
<organism evidence="6 7">
    <name type="scientific">Fluviicola chungangensis</name>
    <dbReference type="NCBI Taxonomy" id="2597671"/>
    <lineage>
        <taxon>Bacteria</taxon>
        <taxon>Pseudomonadati</taxon>
        <taxon>Bacteroidota</taxon>
        <taxon>Flavobacteriia</taxon>
        <taxon>Flavobacteriales</taxon>
        <taxon>Crocinitomicaceae</taxon>
        <taxon>Fluviicola</taxon>
    </lineage>
</organism>
<dbReference type="InterPro" id="IPR058637">
    <property type="entry name" value="YknX-like_C"/>
</dbReference>
<dbReference type="Pfam" id="PF25989">
    <property type="entry name" value="YknX_C"/>
    <property type="match status" value="1"/>
</dbReference>
<name>A0A556MQB0_9FLAO</name>
<comment type="caution">
    <text evidence="6">The sequence shown here is derived from an EMBL/GenBank/DDBJ whole genome shotgun (WGS) entry which is preliminary data.</text>
</comment>
<dbReference type="EMBL" id="VLPL01000006">
    <property type="protein sequence ID" value="TSJ42055.1"/>
    <property type="molecule type" value="Genomic_DNA"/>
</dbReference>
<comment type="similarity">
    <text evidence="1">Belongs to the membrane fusion protein (MFP) (TC 8.A.1) family.</text>
</comment>
<dbReference type="SUPFAM" id="SSF111369">
    <property type="entry name" value="HlyD-like secretion proteins"/>
    <property type="match status" value="1"/>
</dbReference>
<evidence type="ECO:0000256" key="1">
    <source>
        <dbReference type="ARBA" id="ARBA00009477"/>
    </source>
</evidence>
<proteinExistence type="inferred from homology"/>
<evidence type="ECO:0000313" key="6">
    <source>
        <dbReference type="EMBL" id="TSJ42055.1"/>
    </source>
</evidence>
<keyword evidence="3" id="KW-1133">Transmembrane helix</keyword>
<keyword evidence="7" id="KW-1185">Reference proteome</keyword>
<dbReference type="AlphaFoldDB" id="A0A556MQB0"/>
<protein>
    <submittedName>
        <fullName evidence="6">Efflux RND transporter periplasmic adaptor subunit</fullName>
    </submittedName>
</protein>
<evidence type="ECO:0000259" key="4">
    <source>
        <dbReference type="Pfam" id="PF25917"/>
    </source>
</evidence>
<evidence type="ECO:0000313" key="7">
    <source>
        <dbReference type="Proteomes" id="UP000316008"/>
    </source>
</evidence>
<feature type="coiled-coil region" evidence="2">
    <location>
        <begin position="122"/>
        <end position="149"/>
    </location>
</feature>
<evidence type="ECO:0000256" key="3">
    <source>
        <dbReference type="SAM" id="Phobius"/>
    </source>
</evidence>
<dbReference type="OrthoDB" id="9784685at2"/>
<dbReference type="Gene3D" id="1.10.287.470">
    <property type="entry name" value="Helix hairpin bin"/>
    <property type="match status" value="1"/>
</dbReference>
<sequence>MENQEQYIKSGQQPKKKSAFRRIILPILIGVVILVIIIAKLGSNKAKMDANASITEKKMTVFPVTVAEPKMETVSQDFELNGNFIPDHQLSFVSETSGRVRTLLIENGDYVSEGKVIATLDNEQIRIDLALAKTTLEKAKSDLEKYERMVASGAVNKQQVEEMRMNMNTADAKVKTLQHSLKLTTIVSPISGVVSNVAIEKGSYLAPGTAIADIVDIKSLKMSVKLLDVQAIRVKAGQSVNIVPDLYPNTTIPGKVASVSPQADGSKKFNTEIRFNNPSKTPLKSGMSGKVKFVFGGTKEALTIPLKCLAGSIKDPKVFVVRDGKAKLTKIEIGAVDDNQIEIVSGLTPGMKVVKTGQLNIDNGSKVKIIK</sequence>
<dbReference type="NCBIfam" id="TIGR01730">
    <property type="entry name" value="RND_mfp"/>
    <property type="match status" value="1"/>
</dbReference>
<evidence type="ECO:0000256" key="2">
    <source>
        <dbReference type="SAM" id="Coils"/>
    </source>
</evidence>
<dbReference type="Gene3D" id="2.40.50.100">
    <property type="match status" value="1"/>
</dbReference>
<reference evidence="6 7" key="1">
    <citation type="submission" date="2019-07" db="EMBL/GenBank/DDBJ databases">
        <authorList>
            <person name="Huq M.A."/>
        </authorList>
    </citation>
    <scope>NUCLEOTIDE SEQUENCE [LARGE SCALE GENOMIC DNA]</scope>
    <source>
        <strain evidence="6 7">MAH-3</strain>
    </source>
</reference>